<evidence type="ECO:0000256" key="4">
    <source>
        <dbReference type="ARBA" id="ARBA00022737"/>
    </source>
</evidence>
<evidence type="ECO:0000256" key="9">
    <source>
        <dbReference type="ARBA" id="ARBA00023180"/>
    </source>
</evidence>
<dbReference type="InterPro" id="IPR003599">
    <property type="entry name" value="Ig_sub"/>
</dbReference>
<dbReference type="SUPFAM" id="SSF48726">
    <property type="entry name" value="Immunoglobulin"/>
    <property type="match status" value="2"/>
</dbReference>
<dbReference type="AlphaFoldDB" id="A0A1S3K1Y1"/>
<evidence type="ECO:0000256" key="5">
    <source>
        <dbReference type="ARBA" id="ARBA00022889"/>
    </source>
</evidence>
<evidence type="ECO:0000313" key="13">
    <source>
        <dbReference type="RefSeq" id="XP_013416635.1"/>
    </source>
</evidence>
<dbReference type="Pfam" id="PF07686">
    <property type="entry name" value="V-set"/>
    <property type="match status" value="1"/>
</dbReference>
<evidence type="ECO:0000256" key="2">
    <source>
        <dbReference type="ARBA" id="ARBA00022692"/>
    </source>
</evidence>
<dbReference type="GO" id="GO:0007157">
    <property type="term" value="P:heterophilic cell-cell adhesion via plasma membrane cell adhesion molecules"/>
    <property type="evidence" value="ECO:0007669"/>
    <property type="project" value="TreeGrafter"/>
</dbReference>
<evidence type="ECO:0000259" key="11">
    <source>
        <dbReference type="PROSITE" id="PS50835"/>
    </source>
</evidence>
<comment type="subcellular location">
    <subcellularLocation>
        <location evidence="1">Membrane</location>
        <topology evidence="1">Single-pass membrane protein</topology>
    </subcellularLocation>
</comment>
<dbReference type="Pfam" id="PF08205">
    <property type="entry name" value="C2-set_2"/>
    <property type="match status" value="1"/>
</dbReference>
<evidence type="ECO:0000256" key="6">
    <source>
        <dbReference type="ARBA" id="ARBA00022989"/>
    </source>
</evidence>
<dbReference type="SMART" id="SM00409">
    <property type="entry name" value="IG"/>
    <property type="match status" value="2"/>
</dbReference>
<feature type="domain" description="Ig-like" evidence="11">
    <location>
        <begin position="263"/>
        <end position="336"/>
    </location>
</feature>
<keyword evidence="6 10" id="KW-1133">Transmembrane helix</keyword>
<sequence>MYFGGLFARGSQFYEKMEKLMRYLTFLITLNKSVISFKVWSPPLVISSVGNSAVFTCTHNQSEELMLITWRRHSNSYGDQKILDYSPNTSNAKRVQQYILANRVTFSEPPIVDGQKETSLTVANLDCLDEGKYECDIRLFPKPTDGNAFSRLTVQVAPSKPTLEATWIQEKVIKLICRSQFGKPAAQLAWYYNQVELLDSDSRLTTYNTNSVGRGSCNVTTTVSELALEFGSLLDEITCESRHPAFQKSESTRMRLDEQFYPPKNTPLNIAQLSDGNFKLNCSKNSRPPSTYRWYRMENGTRTLVSREATLIVDSPSDMAVYQCVVDYPLSVVRITVHQNWTLGGSKNIVTLATTTHGTDAGAVIGVTLGILLLLVLATIAFFIIKRKVEEENEAHLEASKDGVVSNVYAGSDVERSITDLDAHSLTEGSVRYSTHLQGYINDSDYVIPDPDPIHSGSSKTSISGSANPIGVFI</sequence>
<dbReference type="STRING" id="7574.A0A1S3K1Y1"/>
<keyword evidence="7 10" id="KW-0472">Membrane</keyword>
<name>A0A1S3K1Y1_LINAN</name>
<evidence type="ECO:0000256" key="8">
    <source>
        <dbReference type="ARBA" id="ARBA00023157"/>
    </source>
</evidence>
<reference evidence="13" key="1">
    <citation type="submission" date="2025-08" db="UniProtKB">
        <authorList>
            <consortium name="RefSeq"/>
        </authorList>
    </citation>
    <scope>IDENTIFICATION</scope>
    <source>
        <tissue evidence="13">Gonads</tissue>
    </source>
</reference>
<dbReference type="InterPro" id="IPR051427">
    <property type="entry name" value="Nectin/Nectin-like"/>
</dbReference>
<protein>
    <submittedName>
        <fullName evidence="13">Uncharacterized protein LOC106178123</fullName>
    </submittedName>
</protein>
<evidence type="ECO:0000256" key="1">
    <source>
        <dbReference type="ARBA" id="ARBA00004167"/>
    </source>
</evidence>
<evidence type="ECO:0000256" key="3">
    <source>
        <dbReference type="ARBA" id="ARBA00022729"/>
    </source>
</evidence>
<dbReference type="GO" id="GO:0005912">
    <property type="term" value="C:adherens junction"/>
    <property type="evidence" value="ECO:0007669"/>
    <property type="project" value="TreeGrafter"/>
</dbReference>
<dbReference type="KEGG" id="lak:106178123"/>
<dbReference type="InterPro" id="IPR036179">
    <property type="entry name" value="Ig-like_dom_sf"/>
</dbReference>
<keyword evidence="4" id="KW-0677">Repeat</keyword>
<evidence type="ECO:0000256" key="10">
    <source>
        <dbReference type="SAM" id="Phobius"/>
    </source>
</evidence>
<keyword evidence="9" id="KW-0325">Glycoprotein</keyword>
<dbReference type="GO" id="GO:0007156">
    <property type="term" value="P:homophilic cell adhesion via plasma membrane adhesion molecules"/>
    <property type="evidence" value="ECO:0007669"/>
    <property type="project" value="TreeGrafter"/>
</dbReference>
<feature type="transmembrane region" description="Helical" evidence="10">
    <location>
        <begin position="361"/>
        <end position="385"/>
    </location>
</feature>
<dbReference type="Gene3D" id="2.60.40.10">
    <property type="entry name" value="Immunoglobulins"/>
    <property type="match status" value="2"/>
</dbReference>
<evidence type="ECO:0000313" key="12">
    <source>
        <dbReference type="Proteomes" id="UP000085678"/>
    </source>
</evidence>
<dbReference type="InterPro" id="IPR007110">
    <property type="entry name" value="Ig-like_dom"/>
</dbReference>
<organism evidence="12 13">
    <name type="scientific">Lingula anatina</name>
    <name type="common">Brachiopod</name>
    <name type="synonym">Lingula unguis</name>
    <dbReference type="NCBI Taxonomy" id="7574"/>
    <lineage>
        <taxon>Eukaryota</taxon>
        <taxon>Metazoa</taxon>
        <taxon>Spiralia</taxon>
        <taxon>Lophotrochozoa</taxon>
        <taxon>Brachiopoda</taxon>
        <taxon>Linguliformea</taxon>
        <taxon>Lingulata</taxon>
        <taxon>Lingulida</taxon>
        <taxon>Linguloidea</taxon>
        <taxon>Lingulidae</taxon>
        <taxon>Lingula</taxon>
    </lineage>
</organism>
<dbReference type="PROSITE" id="PS50835">
    <property type="entry name" value="IG_LIKE"/>
    <property type="match status" value="2"/>
</dbReference>
<dbReference type="GO" id="GO:0016020">
    <property type="term" value="C:membrane"/>
    <property type="evidence" value="ECO:0007669"/>
    <property type="project" value="UniProtKB-SubCell"/>
</dbReference>
<keyword evidence="2 10" id="KW-0812">Transmembrane</keyword>
<gene>
    <name evidence="13" type="primary">LOC106178123</name>
</gene>
<keyword evidence="8" id="KW-1015">Disulfide bond</keyword>
<dbReference type="GeneID" id="106178123"/>
<accession>A0A1S3K1Y1</accession>
<dbReference type="PANTHER" id="PTHR23277:SF108">
    <property type="entry name" value="FASCICLIN-3"/>
    <property type="match status" value="1"/>
</dbReference>
<dbReference type="InterPro" id="IPR013106">
    <property type="entry name" value="Ig_V-set"/>
</dbReference>
<keyword evidence="5" id="KW-0130">Cell adhesion</keyword>
<dbReference type="InterPro" id="IPR013783">
    <property type="entry name" value="Ig-like_fold"/>
</dbReference>
<dbReference type="OrthoDB" id="6158624at2759"/>
<proteinExistence type="predicted"/>
<dbReference type="InParanoid" id="A0A1S3K1Y1"/>
<keyword evidence="3" id="KW-0732">Signal</keyword>
<dbReference type="Proteomes" id="UP000085678">
    <property type="component" value="Unplaced"/>
</dbReference>
<evidence type="ECO:0000256" key="7">
    <source>
        <dbReference type="ARBA" id="ARBA00023136"/>
    </source>
</evidence>
<feature type="domain" description="Ig-like" evidence="11">
    <location>
        <begin position="50"/>
        <end position="155"/>
    </location>
</feature>
<dbReference type="Gene3D" id="1.20.5.510">
    <property type="entry name" value="Single helix bin"/>
    <property type="match status" value="1"/>
</dbReference>
<dbReference type="InterPro" id="IPR013162">
    <property type="entry name" value="CD80_C2-set"/>
</dbReference>
<dbReference type="PANTHER" id="PTHR23277">
    <property type="entry name" value="NECTIN-RELATED"/>
    <property type="match status" value="1"/>
</dbReference>
<keyword evidence="12" id="KW-1185">Reference proteome</keyword>
<dbReference type="RefSeq" id="XP_013416635.1">
    <property type="nucleotide sequence ID" value="XM_013561181.1"/>
</dbReference>